<dbReference type="OrthoDB" id="548474at2759"/>
<evidence type="ECO:0000313" key="2">
    <source>
        <dbReference type="EMBL" id="CAG8655568.1"/>
    </source>
</evidence>
<keyword evidence="3" id="KW-1185">Reference proteome</keyword>
<reference evidence="2" key="1">
    <citation type="submission" date="2021-06" db="EMBL/GenBank/DDBJ databases">
        <authorList>
            <person name="Kallberg Y."/>
            <person name="Tangrot J."/>
            <person name="Rosling A."/>
        </authorList>
    </citation>
    <scope>NUCLEOTIDE SEQUENCE</scope>
    <source>
        <strain evidence="2">CL551</strain>
    </source>
</reference>
<evidence type="ECO:0000256" key="1">
    <source>
        <dbReference type="SAM" id="MobiDB-lite"/>
    </source>
</evidence>
<name>A0A9N9H8R6_9GLOM</name>
<accession>A0A9N9H8R6</accession>
<feature type="region of interest" description="Disordered" evidence="1">
    <location>
        <begin position="128"/>
        <end position="147"/>
    </location>
</feature>
<dbReference type="AlphaFoldDB" id="A0A9N9H8R6"/>
<sequence length="147" mass="16935">MNSLPPIEPTIDQLSTLSVDSLTYEKRRIENSIFHLTRSNEEMKSFDEDDIDFKTAIKENEDYILKLRDKINIIQNILLERQQNGNLCIEPEPLATTDDSTQESNSIHLDLDTQETSIAHDVLRNNIENNDNNQSEQLNDANDGIYL</sequence>
<dbReference type="EMBL" id="CAJVPV010010863">
    <property type="protein sequence ID" value="CAG8655568.1"/>
    <property type="molecule type" value="Genomic_DNA"/>
</dbReference>
<protein>
    <submittedName>
        <fullName evidence="2">682_t:CDS:1</fullName>
    </submittedName>
</protein>
<dbReference type="InterPro" id="IPR038966">
    <property type="entry name" value="TMA17"/>
</dbReference>
<evidence type="ECO:0000313" key="3">
    <source>
        <dbReference type="Proteomes" id="UP000789342"/>
    </source>
</evidence>
<dbReference type="GO" id="GO:0030674">
    <property type="term" value="F:protein-macromolecule adaptor activity"/>
    <property type="evidence" value="ECO:0007669"/>
    <property type="project" value="TreeGrafter"/>
</dbReference>
<dbReference type="Proteomes" id="UP000789342">
    <property type="component" value="Unassembled WGS sequence"/>
</dbReference>
<dbReference type="PANTHER" id="PTHR40422:SF1">
    <property type="entry name" value="TRANSLATION MACHINERY-ASSOCIATED PROTEIN 17"/>
    <property type="match status" value="1"/>
</dbReference>
<gene>
    <name evidence="2" type="ORF">AMORRO_LOCUS10170</name>
</gene>
<dbReference type="PANTHER" id="PTHR40422">
    <property type="entry name" value="TRANSLATION MACHINERY-ASSOCIATED PROTEIN 17"/>
    <property type="match status" value="1"/>
</dbReference>
<organism evidence="2 3">
    <name type="scientific">Acaulospora morrowiae</name>
    <dbReference type="NCBI Taxonomy" id="94023"/>
    <lineage>
        <taxon>Eukaryota</taxon>
        <taxon>Fungi</taxon>
        <taxon>Fungi incertae sedis</taxon>
        <taxon>Mucoromycota</taxon>
        <taxon>Glomeromycotina</taxon>
        <taxon>Glomeromycetes</taxon>
        <taxon>Diversisporales</taxon>
        <taxon>Acaulosporaceae</taxon>
        <taxon>Acaulospora</taxon>
    </lineage>
</organism>
<comment type="caution">
    <text evidence="2">The sequence shown here is derived from an EMBL/GenBank/DDBJ whole genome shotgun (WGS) entry which is preliminary data.</text>
</comment>
<dbReference type="GO" id="GO:0070682">
    <property type="term" value="P:proteasome regulatory particle assembly"/>
    <property type="evidence" value="ECO:0007669"/>
    <property type="project" value="InterPro"/>
</dbReference>
<proteinExistence type="predicted"/>